<gene>
    <name evidence="1" type="ORF">METZ01_LOCUS176142</name>
</gene>
<organism evidence="1">
    <name type="scientific">marine metagenome</name>
    <dbReference type="NCBI Taxonomy" id="408172"/>
    <lineage>
        <taxon>unclassified sequences</taxon>
        <taxon>metagenomes</taxon>
        <taxon>ecological metagenomes</taxon>
    </lineage>
</organism>
<dbReference type="CDD" id="cd07067">
    <property type="entry name" value="HP_PGM_like"/>
    <property type="match status" value="1"/>
</dbReference>
<dbReference type="AlphaFoldDB" id="A0A382CAZ2"/>
<sequence length="200" mass="22108">MSTVVLFYACLFGATDCVLAQPTIYIVRHAEKINTWPSGILDPYHPLSEEGVARAESLATVFDSGMIDGIYCSRTTRTIHTALPLSLKLSLPIMESTACQDTSRILDFFGEIIRKFSSDQSVLLISHSNIIPHLLTKAGLPLSCWKEFGISGQPGEELLISGYTGIWRVDLSLSMNGECEGFTRQEFWSGGTLERRTETP</sequence>
<protein>
    <recommendedName>
        <fullName evidence="2">Phosphoglycerate mutase</fullName>
    </recommendedName>
</protein>
<dbReference type="Gene3D" id="3.40.50.1240">
    <property type="entry name" value="Phosphoglycerate mutase-like"/>
    <property type="match status" value="1"/>
</dbReference>
<evidence type="ECO:0000313" key="1">
    <source>
        <dbReference type="EMBL" id="SVB23288.1"/>
    </source>
</evidence>
<reference evidence="1" key="1">
    <citation type="submission" date="2018-05" db="EMBL/GenBank/DDBJ databases">
        <authorList>
            <person name="Lanie J.A."/>
            <person name="Ng W.-L."/>
            <person name="Kazmierczak K.M."/>
            <person name="Andrzejewski T.M."/>
            <person name="Davidsen T.M."/>
            <person name="Wayne K.J."/>
            <person name="Tettelin H."/>
            <person name="Glass J.I."/>
            <person name="Rusch D."/>
            <person name="Podicherti R."/>
            <person name="Tsui H.-C.T."/>
            <person name="Winkler M.E."/>
        </authorList>
    </citation>
    <scope>NUCLEOTIDE SEQUENCE</scope>
</reference>
<dbReference type="Pfam" id="PF00300">
    <property type="entry name" value="His_Phos_1"/>
    <property type="match status" value="1"/>
</dbReference>
<proteinExistence type="predicted"/>
<dbReference type="EMBL" id="UINC01033659">
    <property type="protein sequence ID" value="SVB23288.1"/>
    <property type="molecule type" value="Genomic_DNA"/>
</dbReference>
<dbReference type="InterPro" id="IPR013078">
    <property type="entry name" value="His_Pase_superF_clade-1"/>
</dbReference>
<name>A0A382CAZ2_9ZZZZ</name>
<dbReference type="SUPFAM" id="SSF53254">
    <property type="entry name" value="Phosphoglycerate mutase-like"/>
    <property type="match status" value="1"/>
</dbReference>
<evidence type="ECO:0008006" key="2">
    <source>
        <dbReference type="Google" id="ProtNLM"/>
    </source>
</evidence>
<accession>A0A382CAZ2</accession>
<dbReference type="InterPro" id="IPR029033">
    <property type="entry name" value="His_PPase_superfam"/>
</dbReference>